<dbReference type="GO" id="GO:0005886">
    <property type="term" value="C:plasma membrane"/>
    <property type="evidence" value="ECO:0007669"/>
    <property type="project" value="UniProtKB-SubCell"/>
</dbReference>
<dbReference type="Pfam" id="PF07690">
    <property type="entry name" value="MFS_1"/>
    <property type="match status" value="1"/>
</dbReference>
<name>A0AA42DKD0_9FIRM</name>
<reference evidence="9" key="1">
    <citation type="journal article" date="2023" name="Int. J. Syst. Evol. Microbiol.">
        <title>&lt;i&gt;Holtiella tumoricola&lt;/i&gt; gen. nov. sp. nov., isolated from a human clinical sample.</title>
        <authorList>
            <person name="Allen-Vercoe E."/>
            <person name="Daigneault M.C."/>
            <person name="Vancuren S.J."/>
            <person name="Cochrane K."/>
            <person name="O'Neal L.L."/>
            <person name="Sankaranarayanan K."/>
            <person name="Lawson P.A."/>
        </authorList>
    </citation>
    <scope>NUCLEOTIDE SEQUENCE</scope>
    <source>
        <strain evidence="9">CC70A</strain>
    </source>
</reference>
<evidence type="ECO:0000313" key="9">
    <source>
        <dbReference type="EMBL" id="MDA3730348.1"/>
    </source>
</evidence>
<keyword evidence="4 7" id="KW-0812">Transmembrane</keyword>
<feature type="transmembrane region" description="Helical" evidence="7">
    <location>
        <begin position="153"/>
        <end position="170"/>
    </location>
</feature>
<dbReference type="EMBL" id="JAQIFT010000012">
    <property type="protein sequence ID" value="MDA3730348.1"/>
    <property type="molecule type" value="Genomic_DNA"/>
</dbReference>
<evidence type="ECO:0000313" key="10">
    <source>
        <dbReference type="Proteomes" id="UP001169242"/>
    </source>
</evidence>
<organism evidence="9 10">
    <name type="scientific">Holtiella tumoricola</name>
    <dbReference type="NCBI Taxonomy" id="3018743"/>
    <lineage>
        <taxon>Bacteria</taxon>
        <taxon>Bacillati</taxon>
        <taxon>Bacillota</taxon>
        <taxon>Clostridia</taxon>
        <taxon>Lachnospirales</taxon>
        <taxon>Cellulosilyticaceae</taxon>
        <taxon>Holtiella</taxon>
    </lineage>
</organism>
<dbReference type="InterPro" id="IPR036259">
    <property type="entry name" value="MFS_trans_sf"/>
</dbReference>
<keyword evidence="2" id="KW-0813">Transport</keyword>
<evidence type="ECO:0000259" key="8">
    <source>
        <dbReference type="PROSITE" id="PS50850"/>
    </source>
</evidence>
<keyword evidence="5 7" id="KW-1133">Transmembrane helix</keyword>
<dbReference type="PANTHER" id="PTHR23513:SF6">
    <property type="entry name" value="MAJOR FACILITATOR SUPERFAMILY ASSOCIATED DOMAIN-CONTAINING PROTEIN"/>
    <property type="match status" value="1"/>
</dbReference>
<feature type="transmembrane region" description="Helical" evidence="7">
    <location>
        <begin position="81"/>
        <end position="102"/>
    </location>
</feature>
<feature type="transmembrane region" description="Helical" evidence="7">
    <location>
        <begin position="262"/>
        <end position="283"/>
    </location>
</feature>
<evidence type="ECO:0000256" key="4">
    <source>
        <dbReference type="ARBA" id="ARBA00022692"/>
    </source>
</evidence>
<evidence type="ECO:0000256" key="5">
    <source>
        <dbReference type="ARBA" id="ARBA00022989"/>
    </source>
</evidence>
<dbReference type="InterPro" id="IPR020846">
    <property type="entry name" value="MFS_dom"/>
</dbReference>
<evidence type="ECO:0000256" key="2">
    <source>
        <dbReference type="ARBA" id="ARBA00022448"/>
    </source>
</evidence>
<keyword evidence="6 7" id="KW-0472">Membrane</keyword>
<evidence type="ECO:0000256" key="7">
    <source>
        <dbReference type="SAM" id="Phobius"/>
    </source>
</evidence>
<evidence type="ECO:0000256" key="6">
    <source>
        <dbReference type="ARBA" id="ARBA00023136"/>
    </source>
</evidence>
<gene>
    <name evidence="9" type="ORF">PBV87_02365</name>
</gene>
<evidence type="ECO:0000256" key="1">
    <source>
        <dbReference type="ARBA" id="ARBA00004651"/>
    </source>
</evidence>
<accession>A0AA42DKD0</accession>
<dbReference type="CDD" id="cd06173">
    <property type="entry name" value="MFS_MefA_like"/>
    <property type="match status" value="1"/>
</dbReference>
<comment type="caution">
    <text evidence="9">The sequence shown here is derived from an EMBL/GenBank/DDBJ whole genome shotgun (WGS) entry which is preliminary data.</text>
</comment>
<feature type="transmembrane region" description="Helical" evidence="7">
    <location>
        <begin position="48"/>
        <end position="69"/>
    </location>
</feature>
<dbReference type="AlphaFoldDB" id="A0AA42DKD0"/>
<feature type="transmembrane region" description="Helical" evidence="7">
    <location>
        <begin position="320"/>
        <end position="344"/>
    </location>
</feature>
<sequence>MNINNSYKALKGEKEYWKLFIAHNISRFGDSVDAIAFSWMAYEITGSASWLAIIMGINAIPTILFQPLAGALVERINKKMLMVLTDFGCGLLVLLIAMLFLFGELSPWTLALCTFLMSTLEAFGLPASMAIYPKIISKEKYTVATSLNQSASQVSQIIGMALAGVIIGFWGTSGALVVDAITFFLSGLILCFLKTKNDVDTSNKSTINFSSYKKDFQEGLTYFKGHKLILIICAIGSFMNVVIFPIGSLQAAYINESLQLDAIALSVASISLTVGMTVCSYLYPFISNKVKRYKLFLVSWFIMMILFVGLFINGPHLPLWLIWGLLILLLFLVGCCCSLISLAVNVSFIEHVEENYLARIGSLFNSMVMLATPIGSFIFAGMAKVMHVNQIFLFTGLFGMILFIIMCLNKTIREL</sequence>
<dbReference type="PANTHER" id="PTHR23513">
    <property type="entry name" value="INTEGRAL MEMBRANE EFFLUX PROTEIN-RELATED"/>
    <property type="match status" value="1"/>
</dbReference>
<keyword evidence="10" id="KW-1185">Reference proteome</keyword>
<feature type="transmembrane region" description="Helical" evidence="7">
    <location>
        <begin position="108"/>
        <end position="132"/>
    </location>
</feature>
<feature type="transmembrane region" description="Helical" evidence="7">
    <location>
        <begin position="295"/>
        <end position="314"/>
    </location>
</feature>
<dbReference type="GO" id="GO:0022857">
    <property type="term" value="F:transmembrane transporter activity"/>
    <property type="evidence" value="ECO:0007669"/>
    <property type="project" value="InterPro"/>
</dbReference>
<comment type="subcellular location">
    <subcellularLocation>
        <location evidence="1">Cell membrane</location>
        <topology evidence="1">Multi-pass membrane protein</topology>
    </subcellularLocation>
</comment>
<proteinExistence type="predicted"/>
<feature type="domain" description="Major facilitator superfamily (MFS) profile" evidence="8">
    <location>
        <begin position="229"/>
        <end position="415"/>
    </location>
</feature>
<protein>
    <submittedName>
        <fullName evidence="9">MFS transporter</fullName>
    </submittedName>
</protein>
<feature type="transmembrane region" description="Helical" evidence="7">
    <location>
        <begin position="228"/>
        <end position="250"/>
    </location>
</feature>
<dbReference type="SUPFAM" id="SSF103473">
    <property type="entry name" value="MFS general substrate transporter"/>
    <property type="match status" value="1"/>
</dbReference>
<feature type="transmembrane region" description="Helical" evidence="7">
    <location>
        <begin position="176"/>
        <end position="193"/>
    </location>
</feature>
<dbReference type="Gene3D" id="1.20.1250.20">
    <property type="entry name" value="MFS general substrate transporter like domains"/>
    <property type="match status" value="1"/>
</dbReference>
<dbReference type="RefSeq" id="WP_271011007.1">
    <property type="nucleotide sequence ID" value="NZ_JAQIFT010000012.1"/>
</dbReference>
<feature type="transmembrane region" description="Helical" evidence="7">
    <location>
        <begin position="391"/>
        <end position="409"/>
    </location>
</feature>
<dbReference type="InterPro" id="IPR011701">
    <property type="entry name" value="MFS"/>
</dbReference>
<keyword evidence="3" id="KW-1003">Cell membrane</keyword>
<evidence type="ECO:0000256" key="3">
    <source>
        <dbReference type="ARBA" id="ARBA00022475"/>
    </source>
</evidence>
<dbReference type="PROSITE" id="PS50850">
    <property type="entry name" value="MFS"/>
    <property type="match status" value="1"/>
</dbReference>
<dbReference type="Proteomes" id="UP001169242">
    <property type="component" value="Unassembled WGS sequence"/>
</dbReference>
<feature type="transmembrane region" description="Helical" evidence="7">
    <location>
        <begin position="356"/>
        <end position="379"/>
    </location>
</feature>